<accession>A0ACC0WRG8</accession>
<dbReference type="Proteomes" id="UP001163321">
    <property type="component" value="Chromosome 1"/>
</dbReference>
<organism evidence="1 2">
    <name type="scientific">Peronosclerospora sorghi</name>
    <dbReference type="NCBI Taxonomy" id="230839"/>
    <lineage>
        <taxon>Eukaryota</taxon>
        <taxon>Sar</taxon>
        <taxon>Stramenopiles</taxon>
        <taxon>Oomycota</taxon>
        <taxon>Peronosporomycetes</taxon>
        <taxon>Peronosporales</taxon>
        <taxon>Peronosporaceae</taxon>
        <taxon>Peronosclerospora</taxon>
    </lineage>
</organism>
<reference evidence="1 2" key="1">
    <citation type="journal article" date="2022" name="bioRxiv">
        <title>The genome of the oomycete Peronosclerospora sorghi, a cosmopolitan pathogen of maize and sorghum, is inflated with dispersed pseudogenes.</title>
        <authorList>
            <person name="Fletcher K."/>
            <person name="Martin F."/>
            <person name="Isakeit T."/>
            <person name="Cavanaugh K."/>
            <person name="Magill C."/>
            <person name="Michelmore R."/>
        </authorList>
    </citation>
    <scope>NUCLEOTIDE SEQUENCE [LARGE SCALE GENOMIC DNA]</scope>
    <source>
        <strain evidence="1">P6</strain>
    </source>
</reference>
<name>A0ACC0WRG8_9STRA</name>
<proteinExistence type="predicted"/>
<evidence type="ECO:0000313" key="1">
    <source>
        <dbReference type="EMBL" id="KAI9921270.1"/>
    </source>
</evidence>
<comment type="caution">
    <text evidence="1">The sequence shown here is derived from an EMBL/GenBank/DDBJ whole genome shotgun (WGS) entry which is preliminary data.</text>
</comment>
<keyword evidence="2" id="KW-1185">Reference proteome</keyword>
<protein>
    <submittedName>
        <fullName evidence="1">Uncharacterized protein</fullName>
    </submittedName>
</protein>
<dbReference type="EMBL" id="CM047580">
    <property type="protein sequence ID" value="KAI9921270.1"/>
    <property type="molecule type" value="Genomic_DNA"/>
</dbReference>
<gene>
    <name evidence="1" type="ORF">PsorP6_000697</name>
</gene>
<sequence>MKDGNNHVEWGSKQLGWKGKRLKLDEVATTSSTLEGFDQDCGLFKHDATRIPQHLCFFLSIPELGILVDYGTRYATICIGRFTVPII</sequence>
<evidence type="ECO:0000313" key="2">
    <source>
        <dbReference type="Proteomes" id="UP001163321"/>
    </source>
</evidence>